<keyword evidence="5" id="KW-0004">4Fe-4S</keyword>
<feature type="domain" description="4Fe-4S ferredoxin-type" evidence="12">
    <location>
        <begin position="161"/>
        <end position="190"/>
    </location>
</feature>
<feature type="domain" description="4Fe-4S ferredoxin-type" evidence="12">
    <location>
        <begin position="1"/>
        <end position="28"/>
    </location>
</feature>
<dbReference type="GO" id="GO:0051538">
    <property type="term" value="F:3 iron, 4 sulfur cluster binding"/>
    <property type="evidence" value="ECO:0007669"/>
    <property type="project" value="UniProtKB-KW"/>
</dbReference>
<dbReference type="PROSITE" id="PS51379">
    <property type="entry name" value="4FE4S_FER_2"/>
    <property type="match status" value="3"/>
</dbReference>
<dbReference type="Proteomes" id="UP000285961">
    <property type="component" value="Unassembled WGS sequence"/>
</dbReference>
<evidence type="ECO:0000256" key="9">
    <source>
        <dbReference type="ARBA" id="ARBA00023004"/>
    </source>
</evidence>
<proteinExistence type="predicted"/>
<protein>
    <submittedName>
        <fullName evidence="13">Respiratory nitrate reductase subunit beta</fullName>
    </submittedName>
</protein>
<keyword evidence="4" id="KW-0813">Transport</keyword>
<dbReference type="SUPFAM" id="SSF54862">
    <property type="entry name" value="4Fe-4S ferredoxins"/>
    <property type="match status" value="1"/>
</dbReference>
<dbReference type="GO" id="GO:0009061">
    <property type="term" value="P:anaerobic respiration"/>
    <property type="evidence" value="ECO:0007669"/>
    <property type="project" value="TreeGrafter"/>
</dbReference>
<evidence type="ECO:0000256" key="1">
    <source>
        <dbReference type="ARBA" id="ARBA00001927"/>
    </source>
</evidence>
<dbReference type="GO" id="GO:0009055">
    <property type="term" value="F:electron transfer activity"/>
    <property type="evidence" value="ECO:0007669"/>
    <property type="project" value="TreeGrafter"/>
</dbReference>
<evidence type="ECO:0000256" key="2">
    <source>
        <dbReference type="ARBA" id="ARBA00001966"/>
    </source>
</evidence>
<comment type="subcellular location">
    <subcellularLocation>
        <location evidence="3">Cell envelope</location>
    </subcellularLocation>
</comment>
<dbReference type="Pfam" id="PF13247">
    <property type="entry name" value="Fer4_11"/>
    <property type="match status" value="1"/>
</dbReference>
<evidence type="ECO:0000256" key="10">
    <source>
        <dbReference type="ARBA" id="ARBA00023014"/>
    </source>
</evidence>
<keyword evidence="11" id="KW-0003">3Fe-4S</keyword>
<dbReference type="GO" id="GO:0016020">
    <property type="term" value="C:membrane"/>
    <property type="evidence" value="ECO:0007669"/>
    <property type="project" value="TreeGrafter"/>
</dbReference>
<dbReference type="GO" id="GO:0046872">
    <property type="term" value="F:metal ion binding"/>
    <property type="evidence" value="ECO:0007669"/>
    <property type="project" value="UniProtKB-KW"/>
</dbReference>
<evidence type="ECO:0000256" key="3">
    <source>
        <dbReference type="ARBA" id="ARBA00004196"/>
    </source>
</evidence>
<evidence type="ECO:0000256" key="8">
    <source>
        <dbReference type="ARBA" id="ARBA00022982"/>
    </source>
</evidence>
<keyword evidence="10" id="KW-0411">Iron-sulfur</keyword>
<evidence type="ECO:0000313" key="13">
    <source>
        <dbReference type="EMBL" id="RJP74295.1"/>
    </source>
</evidence>
<accession>A0A419F7A5</accession>
<feature type="domain" description="4Fe-4S ferredoxin-type" evidence="12">
    <location>
        <begin position="128"/>
        <end position="159"/>
    </location>
</feature>
<evidence type="ECO:0000256" key="6">
    <source>
        <dbReference type="ARBA" id="ARBA00022723"/>
    </source>
</evidence>
<keyword evidence="6" id="KW-0479">Metal-binding</keyword>
<evidence type="ECO:0000313" key="14">
    <source>
        <dbReference type="Proteomes" id="UP000285961"/>
    </source>
</evidence>
<gene>
    <name evidence="13" type="ORF">C4532_02945</name>
</gene>
<dbReference type="EMBL" id="QZKI01000017">
    <property type="protein sequence ID" value="RJP74295.1"/>
    <property type="molecule type" value="Genomic_DNA"/>
</dbReference>
<dbReference type="PANTHER" id="PTHR43518">
    <property type="entry name" value="NITRATE REDUCTASE BETA SUBUNIT"/>
    <property type="match status" value="1"/>
</dbReference>
<dbReference type="AlphaFoldDB" id="A0A419F7A5"/>
<name>A0A419F7A5_9BACT</name>
<sequence length="339" mass="39364">MVMDLNKCIGCQLCSMACKNTWTKKEGREYMWWNTVNTMPGKGTPKDFEKMGGGYKVLFEGRVREPILGQLPTRKEFGDLWKFNHEEIVKTKWGEVVLRAKNSDGTTPEWSMNWDEDQGATGISYPNSYFFYLPRICNHCTYPPCIDACPRHAIYKREEDGVVLIDQDRCKGYRFCLEACPYKKIYFNFETLTSQKCIFCYPRIEKGVTTACSRQCTGRVRFVDYLDNEQGPIYKLVKKWKVALPLFPQFGTEPNVFYVPPLAPPRLDDSGKIDPSKSRIPLKYLVYLFGPEVEQSLKVLQQEMQRTRDGEKSELMEILIAKRWNEMFGPFTKDPIVTA</sequence>
<evidence type="ECO:0000259" key="12">
    <source>
        <dbReference type="PROSITE" id="PS51379"/>
    </source>
</evidence>
<evidence type="ECO:0000256" key="5">
    <source>
        <dbReference type="ARBA" id="ARBA00022485"/>
    </source>
</evidence>
<organism evidence="13 14">
    <name type="scientific">Candidatus Abyssobacteria bacterium SURF_17</name>
    <dbReference type="NCBI Taxonomy" id="2093361"/>
    <lineage>
        <taxon>Bacteria</taxon>
        <taxon>Pseudomonadati</taxon>
        <taxon>Candidatus Hydrogenedentota</taxon>
        <taxon>Candidatus Abyssobacteria</taxon>
    </lineage>
</organism>
<keyword evidence="7" id="KW-0677">Repeat</keyword>
<dbReference type="Gene3D" id="3.30.70.20">
    <property type="match status" value="4"/>
</dbReference>
<keyword evidence="8" id="KW-0249">Electron transport</keyword>
<comment type="cofactor">
    <cofactor evidence="2">
        <name>[4Fe-4S] cluster</name>
        <dbReference type="ChEBI" id="CHEBI:49883"/>
    </cofactor>
</comment>
<evidence type="ECO:0000256" key="7">
    <source>
        <dbReference type="ARBA" id="ARBA00022737"/>
    </source>
</evidence>
<dbReference type="GO" id="GO:0051539">
    <property type="term" value="F:4 iron, 4 sulfur cluster binding"/>
    <property type="evidence" value="ECO:0007669"/>
    <property type="project" value="UniProtKB-KW"/>
</dbReference>
<comment type="caution">
    <text evidence="13">The sequence shown here is derived from an EMBL/GenBank/DDBJ whole genome shotgun (WGS) entry which is preliminary data.</text>
</comment>
<keyword evidence="9" id="KW-0408">Iron</keyword>
<evidence type="ECO:0000256" key="4">
    <source>
        <dbReference type="ARBA" id="ARBA00022448"/>
    </source>
</evidence>
<dbReference type="InterPro" id="IPR017896">
    <property type="entry name" value="4Fe4S_Fe-S-bd"/>
</dbReference>
<dbReference type="PANTHER" id="PTHR43518:SF1">
    <property type="entry name" value="RESPIRATORY NITRATE REDUCTASE 1 BETA CHAIN"/>
    <property type="match status" value="1"/>
</dbReference>
<reference evidence="13 14" key="1">
    <citation type="journal article" date="2017" name="ISME J.">
        <title>Energy and carbon metabolisms in a deep terrestrial subsurface fluid microbial community.</title>
        <authorList>
            <person name="Momper L."/>
            <person name="Jungbluth S.P."/>
            <person name="Lee M.D."/>
            <person name="Amend J.P."/>
        </authorList>
    </citation>
    <scope>NUCLEOTIDE SEQUENCE [LARGE SCALE GENOMIC DNA]</scope>
    <source>
        <strain evidence="13">SURF_17</strain>
    </source>
</reference>
<dbReference type="GO" id="GO:0030313">
    <property type="term" value="C:cell envelope"/>
    <property type="evidence" value="ECO:0007669"/>
    <property type="project" value="UniProtKB-SubCell"/>
</dbReference>
<evidence type="ECO:0000256" key="11">
    <source>
        <dbReference type="ARBA" id="ARBA00023291"/>
    </source>
</evidence>
<comment type="cofactor">
    <cofactor evidence="1">
        <name>[3Fe-4S] cluster</name>
        <dbReference type="ChEBI" id="CHEBI:21137"/>
    </cofactor>
</comment>